<organism evidence="1">
    <name type="scientific">freshwater metagenome</name>
    <dbReference type="NCBI Taxonomy" id="449393"/>
    <lineage>
        <taxon>unclassified sequences</taxon>
        <taxon>metagenomes</taxon>
        <taxon>ecological metagenomes</taxon>
    </lineage>
</organism>
<evidence type="ECO:0000313" key="1">
    <source>
        <dbReference type="EMBL" id="CAB4567917.1"/>
    </source>
</evidence>
<name>A0A6J6DV76_9ZZZZ</name>
<dbReference type="EMBL" id="CAEZTT010000005">
    <property type="protein sequence ID" value="CAB4567917.1"/>
    <property type="molecule type" value="Genomic_DNA"/>
</dbReference>
<accession>A0A6J6DV76</accession>
<protein>
    <submittedName>
        <fullName evidence="1">Unannotated protein</fullName>
    </submittedName>
</protein>
<proteinExistence type="predicted"/>
<reference evidence="1" key="1">
    <citation type="submission" date="2020-05" db="EMBL/GenBank/DDBJ databases">
        <authorList>
            <person name="Chiriac C."/>
            <person name="Salcher M."/>
            <person name="Ghai R."/>
            <person name="Kavagutti S V."/>
        </authorList>
    </citation>
    <scope>NUCLEOTIDE SEQUENCE</scope>
</reference>
<gene>
    <name evidence="1" type="ORF">UFOPK1726_00105</name>
</gene>
<dbReference type="AlphaFoldDB" id="A0A6J6DV76"/>
<sequence>MYVDVCLFHPLGWGGISTHLFLVQMEYQFFFHEKDEILRAFLQIYLQIPLRYHSELTLITEATPFNIMFSIEWLGDIPAYPEINTLILFLSKYGEILWVDHIDGGVYMAGYRKNDAAEAAYTKIPGATVAGVTISSALYRPSYSVDFYGRLVSHPTPHPVVKKEVIKPRMSMGSAWARPLKF</sequence>